<dbReference type="PANTHER" id="PTHR43833">
    <property type="entry name" value="POTASSIUM CHANNEL PROTEIN 2-RELATED-RELATED"/>
    <property type="match status" value="1"/>
</dbReference>
<dbReference type="KEGG" id="wcp:H9Q76_06190"/>
<dbReference type="PROSITE" id="PS51202">
    <property type="entry name" value="RCK_C"/>
    <property type="match status" value="1"/>
</dbReference>
<dbReference type="GO" id="GO:0006813">
    <property type="term" value="P:potassium ion transport"/>
    <property type="evidence" value="ECO:0007669"/>
    <property type="project" value="InterPro"/>
</dbReference>
<feature type="domain" description="RCK C-terminal" evidence="2">
    <location>
        <begin position="135"/>
        <end position="215"/>
    </location>
</feature>
<organism evidence="3 4">
    <name type="scientific">Wujia chipingensis</name>
    <dbReference type="NCBI Taxonomy" id="2763670"/>
    <lineage>
        <taxon>Bacteria</taxon>
        <taxon>Bacillati</taxon>
        <taxon>Bacillota</taxon>
        <taxon>Clostridia</taxon>
        <taxon>Lachnospirales</taxon>
        <taxon>Lachnospiraceae</taxon>
        <taxon>Wujia</taxon>
    </lineage>
</organism>
<dbReference type="Pfam" id="PF02080">
    <property type="entry name" value="TrkA_C"/>
    <property type="match status" value="1"/>
</dbReference>
<feature type="domain" description="RCK N-terminal" evidence="1">
    <location>
        <begin position="2"/>
        <end position="119"/>
    </location>
</feature>
<dbReference type="InterPro" id="IPR003148">
    <property type="entry name" value="RCK_N"/>
</dbReference>
<dbReference type="SUPFAM" id="SSF51735">
    <property type="entry name" value="NAD(P)-binding Rossmann-fold domains"/>
    <property type="match status" value="1"/>
</dbReference>
<proteinExistence type="predicted"/>
<gene>
    <name evidence="3" type="ORF">H9Q76_06190</name>
</gene>
<dbReference type="AlphaFoldDB" id="A0A7G9FQM7"/>
<dbReference type="PANTHER" id="PTHR43833:SF7">
    <property type="entry name" value="KTR SYSTEM POTASSIUM UPTAKE PROTEIN C"/>
    <property type="match status" value="1"/>
</dbReference>
<dbReference type="SUPFAM" id="SSF116726">
    <property type="entry name" value="TrkA C-terminal domain-like"/>
    <property type="match status" value="1"/>
</dbReference>
<keyword evidence="4" id="KW-1185">Reference proteome</keyword>
<dbReference type="Gene3D" id="3.30.70.1450">
    <property type="entry name" value="Regulator of K+ conductance, C-terminal domain"/>
    <property type="match status" value="1"/>
</dbReference>
<evidence type="ECO:0000313" key="3">
    <source>
        <dbReference type="EMBL" id="QNM00859.1"/>
    </source>
</evidence>
<dbReference type="Pfam" id="PF02254">
    <property type="entry name" value="TrkA_N"/>
    <property type="match status" value="1"/>
</dbReference>
<evidence type="ECO:0000259" key="2">
    <source>
        <dbReference type="PROSITE" id="PS51202"/>
    </source>
</evidence>
<dbReference type="Gene3D" id="3.40.50.720">
    <property type="entry name" value="NAD(P)-binding Rossmann-like Domain"/>
    <property type="match status" value="1"/>
</dbReference>
<evidence type="ECO:0000313" key="4">
    <source>
        <dbReference type="Proteomes" id="UP000515819"/>
    </source>
</evidence>
<protein>
    <submittedName>
        <fullName evidence="3">TrkA family potassium uptake protein</fullName>
    </submittedName>
</protein>
<dbReference type="Proteomes" id="UP000515819">
    <property type="component" value="Chromosome"/>
</dbReference>
<dbReference type="InterPro" id="IPR036291">
    <property type="entry name" value="NAD(P)-bd_dom_sf"/>
</dbReference>
<dbReference type="InterPro" id="IPR050721">
    <property type="entry name" value="Trk_Ktr_HKT_K-transport"/>
</dbReference>
<dbReference type="RefSeq" id="WP_181985471.1">
    <property type="nucleotide sequence ID" value="NZ_CP060632.1"/>
</dbReference>
<accession>A0A7G9FQM7</accession>
<dbReference type="GO" id="GO:0008324">
    <property type="term" value="F:monoatomic cation transmembrane transporter activity"/>
    <property type="evidence" value="ECO:0007669"/>
    <property type="project" value="InterPro"/>
</dbReference>
<name>A0A7G9FQM7_9FIRM</name>
<dbReference type="InterPro" id="IPR006037">
    <property type="entry name" value="RCK_C"/>
</dbReference>
<dbReference type="PROSITE" id="PS51201">
    <property type="entry name" value="RCK_N"/>
    <property type="match status" value="1"/>
</dbReference>
<dbReference type="InterPro" id="IPR036721">
    <property type="entry name" value="RCK_C_sf"/>
</dbReference>
<evidence type="ECO:0000259" key="1">
    <source>
        <dbReference type="PROSITE" id="PS51201"/>
    </source>
</evidence>
<sequence>MNKSIAVIGLGRYGKSIATELYKNGADVLAIDGNPEIINEIADSVTCAMSLDVCDMDALREAGISNMDAVVVAMADSLDSSIMCVMSAKELGVPKVIAKAKDEMMEKILKRVGADQVVFPEKESGIRLSHKLISEHLVDYFDLSDSTSLVEILPRAEWVGKNLRELNLRKEYKINVVAVIQNDEFNIAMDPDTPLKADEPLLIIMKKSDLKRFER</sequence>
<dbReference type="EMBL" id="CP060632">
    <property type="protein sequence ID" value="QNM00859.1"/>
    <property type="molecule type" value="Genomic_DNA"/>
</dbReference>
<reference evidence="3 4" key="1">
    <citation type="submission" date="2020-08" db="EMBL/GenBank/DDBJ databases">
        <authorList>
            <person name="Liu C."/>
            <person name="Sun Q."/>
        </authorList>
    </citation>
    <scope>NUCLEOTIDE SEQUENCE [LARGE SCALE GENOMIC DNA]</scope>
    <source>
        <strain evidence="3 4">NSJ-4</strain>
    </source>
</reference>